<evidence type="ECO:0000313" key="1">
    <source>
        <dbReference type="EMBL" id="CAB4344762.1"/>
    </source>
</evidence>
<sequence length="60" mass="6606">MEPLNPFGDELHLGALISPDHQLNRSVVTSQIGWRGRGVKERPLKLEQGLMTGRGVGIWG</sequence>
<gene>
    <name evidence="1" type="ORF">UFOPK3522_00994</name>
    <name evidence="2" type="ORF">UFOPK4175_00307</name>
</gene>
<dbReference type="AlphaFoldDB" id="A0A6J7RQF6"/>
<dbReference type="EMBL" id="CAESAO010000083">
    <property type="protein sequence ID" value="CAB4344762.1"/>
    <property type="molecule type" value="Genomic_DNA"/>
</dbReference>
<name>A0A6J7RQF6_9ZZZZ</name>
<dbReference type="EMBL" id="CAFBPX010000035">
    <property type="protein sequence ID" value="CAB5030882.1"/>
    <property type="molecule type" value="Genomic_DNA"/>
</dbReference>
<accession>A0A6J7RQF6</accession>
<evidence type="ECO:0000313" key="2">
    <source>
        <dbReference type="EMBL" id="CAB5030882.1"/>
    </source>
</evidence>
<proteinExistence type="predicted"/>
<reference evidence="2" key="1">
    <citation type="submission" date="2020-05" db="EMBL/GenBank/DDBJ databases">
        <authorList>
            <person name="Chiriac C."/>
            <person name="Salcher M."/>
            <person name="Ghai R."/>
            <person name="Kavagutti S V."/>
        </authorList>
    </citation>
    <scope>NUCLEOTIDE SEQUENCE</scope>
</reference>
<organism evidence="2">
    <name type="scientific">freshwater metagenome</name>
    <dbReference type="NCBI Taxonomy" id="449393"/>
    <lineage>
        <taxon>unclassified sequences</taxon>
        <taxon>metagenomes</taxon>
        <taxon>ecological metagenomes</taxon>
    </lineage>
</organism>
<protein>
    <submittedName>
        <fullName evidence="2">Unannotated protein</fullName>
    </submittedName>
</protein>